<dbReference type="AlphaFoldDB" id="A0A1I2TB24"/>
<dbReference type="Proteomes" id="UP000198897">
    <property type="component" value="Unassembled WGS sequence"/>
</dbReference>
<dbReference type="RefSeq" id="WP_089754755.1">
    <property type="nucleotide sequence ID" value="NZ_FOOG01000065.1"/>
</dbReference>
<reference evidence="2" key="1">
    <citation type="submission" date="2016-10" db="EMBL/GenBank/DDBJ databases">
        <authorList>
            <person name="Varghese N."/>
            <person name="Submissions S."/>
        </authorList>
    </citation>
    <scope>NUCLEOTIDE SEQUENCE [LARGE SCALE GENOMIC DNA]</scope>
    <source>
        <strain evidence="2">FP5</strain>
    </source>
</reference>
<proteinExistence type="predicted"/>
<dbReference type="EMBL" id="FOOG01000065">
    <property type="protein sequence ID" value="SFG62183.1"/>
    <property type="molecule type" value="Genomic_DNA"/>
</dbReference>
<sequence length="65" mass="7506">MSRVETRTKLDLEKVIFIGRTYEEYMDMYLLSEEDLKGKKVLDCPSGACSFPAIGSIKGSEYYWI</sequence>
<evidence type="ECO:0000313" key="2">
    <source>
        <dbReference type="Proteomes" id="UP000198897"/>
    </source>
</evidence>
<name>A0A1I2TB24_9BACI</name>
<dbReference type="OrthoDB" id="9787807at2"/>
<keyword evidence="2" id="KW-1185">Reference proteome</keyword>
<evidence type="ECO:0000313" key="1">
    <source>
        <dbReference type="EMBL" id="SFG62183.1"/>
    </source>
</evidence>
<gene>
    <name evidence="1" type="ORF">SAMN05216353_1657</name>
</gene>
<protein>
    <submittedName>
        <fullName evidence="1">Uncharacterized protein</fullName>
    </submittedName>
</protein>
<accession>A0A1I2TB24</accession>
<organism evidence="1 2">
    <name type="scientific">Halobacillus alkaliphilus</name>
    <dbReference type="NCBI Taxonomy" id="396056"/>
    <lineage>
        <taxon>Bacteria</taxon>
        <taxon>Bacillati</taxon>
        <taxon>Bacillota</taxon>
        <taxon>Bacilli</taxon>
        <taxon>Bacillales</taxon>
        <taxon>Bacillaceae</taxon>
        <taxon>Halobacillus</taxon>
    </lineage>
</organism>